<dbReference type="InterPro" id="IPR000572">
    <property type="entry name" value="OxRdtase_Mopterin-bd_dom"/>
</dbReference>
<keyword evidence="5" id="KW-1185">Reference proteome</keyword>
<gene>
    <name evidence="4" type="ORF">DDQ68_20820</name>
</gene>
<dbReference type="AlphaFoldDB" id="A0A2Z3GLA6"/>
<feature type="transmembrane region" description="Helical" evidence="2">
    <location>
        <begin position="35"/>
        <end position="53"/>
    </location>
</feature>
<protein>
    <submittedName>
        <fullName evidence="4">Molybdopterin-binding oxidoreductase</fullName>
    </submittedName>
</protein>
<accession>A0A2Z3GLA6</accession>
<organism evidence="4 5">
    <name type="scientific">Hymenobacter nivis</name>
    <dbReference type="NCBI Taxonomy" id="1850093"/>
    <lineage>
        <taxon>Bacteria</taxon>
        <taxon>Pseudomonadati</taxon>
        <taxon>Bacteroidota</taxon>
        <taxon>Cytophagia</taxon>
        <taxon>Cytophagales</taxon>
        <taxon>Hymenobacteraceae</taxon>
        <taxon>Hymenobacter</taxon>
    </lineage>
</organism>
<name>A0A2Z3GLA6_9BACT</name>
<keyword evidence="2" id="KW-1133">Transmembrane helix</keyword>
<evidence type="ECO:0000256" key="1">
    <source>
        <dbReference type="SAM" id="MobiDB-lite"/>
    </source>
</evidence>
<keyword evidence="2" id="KW-0812">Transmembrane</keyword>
<feature type="region of interest" description="Disordered" evidence="1">
    <location>
        <begin position="1"/>
        <end position="23"/>
    </location>
</feature>
<dbReference type="OrthoDB" id="9778777at2"/>
<dbReference type="Gene3D" id="3.90.420.10">
    <property type="entry name" value="Oxidoreductase, molybdopterin-binding domain"/>
    <property type="match status" value="1"/>
</dbReference>
<sequence length="270" mass="29940">MDNNPDYSAPPLPTSSADTPETDVAREAAGRSRRAFIVGGLAALAGVGGWRWLLTRPADEGTPWPFRRVLDANGRLSQAYFRETRLAPTFPKSMATSRQNGNIGLKESFVTADWRMRVQAYAPAGAPARVQEFTLADIKALPRVDMTTELKCIEGWSIKVNWVGARFSDFLEKYPLATANGREARYVSVVTPDKAYYVGLDLSNAVHPQTLLCYEMNGQPLTSPHGAPLRLVIPLKYGIKHLKRIGTIAFVDERPADFWAEQGYDWDSGH</sequence>
<evidence type="ECO:0000313" key="4">
    <source>
        <dbReference type="EMBL" id="AWM34999.1"/>
    </source>
</evidence>
<evidence type="ECO:0000259" key="3">
    <source>
        <dbReference type="Pfam" id="PF00174"/>
    </source>
</evidence>
<dbReference type="Proteomes" id="UP000245999">
    <property type="component" value="Chromosome"/>
</dbReference>
<dbReference type="EMBL" id="CP029145">
    <property type="protein sequence ID" value="AWM34999.1"/>
    <property type="molecule type" value="Genomic_DNA"/>
</dbReference>
<dbReference type="KEGG" id="hnv:DDQ68_20820"/>
<dbReference type="PANTHER" id="PTHR43032">
    <property type="entry name" value="PROTEIN-METHIONINE-SULFOXIDE REDUCTASE"/>
    <property type="match status" value="1"/>
</dbReference>
<dbReference type="SUPFAM" id="SSF56524">
    <property type="entry name" value="Oxidoreductase molybdopterin-binding domain"/>
    <property type="match status" value="1"/>
</dbReference>
<dbReference type="RefSeq" id="WP_109658018.1">
    <property type="nucleotide sequence ID" value="NZ_CP029145.1"/>
</dbReference>
<keyword evidence="2" id="KW-0472">Membrane</keyword>
<proteinExistence type="predicted"/>
<dbReference type="Pfam" id="PF00174">
    <property type="entry name" value="Oxidored_molyb"/>
    <property type="match status" value="1"/>
</dbReference>
<dbReference type="InterPro" id="IPR036374">
    <property type="entry name" value="OxRdtase_Mopterin-bd_sf"/>
</dbReference>
<evidence type="ECO:0000256" key="2">
    <source>
        <dbReference type="SAM" id="Phobius"/>
    </source>
</evidence>
<evidence type="ECO:0000313" key="5">
    <source>
        <dbReference type="Proteomes" id="UP000245999"/>
    </source>
</evidence>
<feature type="domain" description="Oxidoreductase molybdopterin-binding" evidence="3">
    <location>
        <begin position="111"/>
        <end position="259"/>
    </location>
</feature>
<reference evidence="5" key="1">
    <citation type="submission" date="2018-04" db="EMBL/GenBank/DDBJ databases">
        <title>Complete genome of Antarctic heterotrophic bacterium Hymenobacter nivis.</title>
        <authorList>
            <person name="Terashima M."/>
        </authorList>
    </citation>
    <scope>NUCLEOTIDE SEQUENCE [LARGE SCALE GENOMIC DNA]</scope>
    <source>
        <strain evidence="5">NBRC 111535</strain>
    </source>
</reference>